<dbReference type="EMBL" id="CAKKLH010000317">
    <property type="protein sequence ID" value="CAH0111784.1"/>
    <property type="molecule type" value="Genomic_DNA"/>
</dbReference>
<sequence>MAAGAMCMSAGAFHRFITGWYCFREWCNTSSPLPNEIEGSDHPDLTEAEASRNLSDSFHIETSVTKKRKTVIGLYVPINDARACRNWRCLCNRSAPSLNVNNESASRDDLSHKNDILQKALECIGLPFSDGDVENSDQRNGEQDKTKDRYGWAQQWEDDKADIAASKTSPKDENHKIWGVLGTLQPSQHDILGTSLAQNALSGNSSRLVHCDSDLLQFVDIYLTNPGFLPKGIRKRIQALDVNSTKEKAKAILRGERAVQSADNTLTKPIPHFAVDISIDEAKLNEDTTAATITPILGRIHSLQPNAKSADETIILLNTSGKPADIETFLEALIRELCRLSPSNENLTCTNQRCCTASLRCVIAYGPKRSYLKRKNGHSGYFCCDRCIQKGEMVNRAVLLRNVNAPLRTDADFLTYHVNDYSIDEHLKDPNDLSPFLKLNFLMVSGFVIDPMHTVIEGAFGRRLEEFVSVPGEGNLVAHRFPKQINELSTFTCVAPMALIGILDENELEHIMLLQYGMMLLGSFNRKPVPTKRLLDAKKTFNRYSDSYNFQCGIETLSAFPFESFNKFFRRCIRSGNLQAEQIRNRCFEKFKYQLPTASCGLVNFIARKFVSLENACNGSAPWNREALTRTWRAQDKRVSYKGESGEEGQFWLELYCWKLLDCTALLCWFCRSSYILLEVRRGELLVAAKKHVRAAKSFAAVAAVRDDQVLHVRSVQLFATHIAGCKLS</sequence>
<dbReference type="PANTHER" id="PTHR33053:SF9">
    <property type="entry name" value="AGAP000105-PA"/>
    <property type="match status" value="1"/>
</dbReference>
<evidence type="ECO:0000256" key="1">
    <source>
        <dbReference type="SAM" id="MobiDB-lite"/>
    </source>
</evidence>
<dbReference type="AlphaFoldDB" id="A0A8J2WMG8"/>
<protein>
    <submittedName>
        <fullName evidence="2">Uncharacterized protein</fullName>
    </submittedName>
</protein>
<dbReference type="Proteomes" id="UP000789390">
    <property type="component" value="Unassembled WGS sequence"/>
</dbReference>
<feature type="region of interest" description="Disordered" evidence="1">
    <location>
        <begin position="132"/>
        <end position="152"/>
    </location>
</feature>
<dbReference type="OrthoDB" id="6334079at2759"/>
<proteinExistence type="predicted"/>
<evidence type="ECO:0000313" key="3">
    <source>
        <dbReference type="Proteomes" id="UP000789390"/>
    </source>
</evidence>
<keyword evidence="3" id="KW-1185">Reference proteome</keyword>
<name>A0A8J2WMG8_9CRUS</name>
<organism evidence="2 3">
    <name type="scientific">Daphnia galeata</name>
    <dbReference type="NCBI Taxonomy" id="27404"/>
    <lineage>
        <taxon>Eukaryota</taxon>
        <taxon>Metazoa</taxon>
        <taxon>Ecdysozoa</taxon>
        <taxon>Arthropoda</taxon>
        <taxon>Crustacea</taxon>
        <taxon>Branchiopoda</taxon>
        <taxon>Diplostraca</taxon>
        <taxon>Cladocera</taxon>
        <taxon>Anomopoda</taxon>
        <taxon>Daphniidae</taxon>
        <taxon>Daphnia</taxon>
    </lineage>
</organism>
<evidence type="ECO:0000313" key="2">
    <source>
        <dbReference type="EMBL" id="CAH0111784.1"/>
    </source>
</evidence>
<comment type="caution">
    <text evidence="2">The sequence shown here is derived from an EMBL/GenBank/DDBJ whole genome shotgun (WGS) entry which is preliminary data.</text>
</comment>
<dbReference type="PANTHER" id="PTHR33053">
    <property type="entry name" value="PROTEIN, PUTATIVE-RELATED"/>
    <property type="match status" value="1"/>
</dbReference>
<reference evidence="2" key="1">
    <citation type="submission" date="2021-11" db="EMBL/GenBank/DDBJ databases">
        <authorList>
            <person name="Schell T."/>
        </authorList>
    </citation>
    <scope>NUCLEOTIDE SEQUENCE</scope>
    <source>
        <strain evidence="2">M5</strain>
    </source>
</reference>
<feature type="compositionally biased region" description="Basic and acidic residues" evidence="1">
    <location>
        <begin position="136"/>
        <end position="150"/>
    </location>
</feature>
<gene>
    <name evidence="2" type="ORF">DGAL_LOCUS15438</name>
</gene>
<accession>A0A8J2WMG8</accession>